<name>A0A316VEQ2_9BASI</name>
<feature type="compositionally biased region" description="Basic and acidic residues" evidence="5">
    <location>
        <begin position="294"/>
        <end position="305"/>
    </location>
</feature>
<evidence type="ECO:0000313" key="7">
    <source>
        <dbReference type="EMBL" id="PWN34783.1"/>
    </source>
</evidence>
<feature type="compositionally biased region" description="Low complexity" evidence="5">
    <location>
        <begin position="364"/>
        <end position="390"/>
    </location>
</feature>
<dbReference type="SUPFAM" id="SSF46689">
    <property type="entry name" value="Homeodomain-like"/>
    <property type="match status" value="1"/>
</dbReference>
<dbReference type="AlphaFoldDB" id="A0A316VEQ2"/>
<evidence type="ECO:0000256" key="4">
    <source>
        <dbReference type="ARBA" id="ARBA00023242"/>
    </source>
</evidence>
<keyword evidence="4" id="KW-0539">Nucleus</keyword>
<accession>A0A316VEQ2</accession>
<evidence type="ECO:0000256" key="1">
    <source>
        <dbReference type="ARBA" id="ARBA00005800"/>
    </source>
</evidence>
<feature type="domain" description="KN homeodomain" evidence="6">
    <location>
        <begin position="121"/>
        <end position="150"/>
    </location>
</feature>
<evidence type="ECO:0000256" key="3">
    <source>
        <dbReference type="ARBA" id="ARBA00023155"/>
    </source>
</evidence>
<feature type="region of interest" description="Disordered" evidence="5">
    <location>
        <begin position="282"/>
        <end position="390"/>
    </location>
</feature>
<dbReference type="InParanoid" id="A0A316VEQ2"/>
<dbReference type="GO" id="GO:0003677">
    <property type="term" value="F:DNA binding"/>
    <property type="evidence" value="ECO:0007669"/>
    <property type="project" value="UniProtKB-KW"/>
</dbReference>
<organism evidence="7 8">
    <name type="scientific">Meira miltonrushii</name>
    <dbReference type="NCBI Taxonomy" id="1280837"/>
    <lineage>
        <taxon>Eukaryota</taxon>
        <taxon>Fungi</taxon>
        <taxon>Dikarya</taxon>
        <taxon>Basidiomycota</taxon>
        <taxon>Ustilaginomycotina</taxon>
        <taxon>Exobasidiomycetes</taxon>
        <taxon>Exobasidiales</taxon>
        <taxon>Brachybasidiaceae</taxon>
        <taxon>Meira</taxon>
    </lineage>
</organism>
<comment type="similarity">
    <text evidence="1">Belongs to the TALE/M-ATYP homeobox family.</text>
</comment>
<dbReference type="EMBL" id="KZ819603">
    <property type="protein sequence ID" value="PWN34783.1"/>
    <property type="molecule type" value="Genomic_DNA"/>
</dbReference>
<dbReference type="GeneID" id="37023996"/>
<sequence length="464" mass="52792">MLSIKKNDLQAFFENAEMEFLIALQENSMQSFHAKFHASCSCLTDASLTAGISQKDATRFSAIATRIRDMTKSLIVLVKEGDMIAKEAVEKTKAILSGRLRKEQCSPTNQDSLNSQFLRRWFLEHIDHPFPSTVVKEELAELTNAKLKDLESRDELPKFGPQSAVKPISKNQCQLWFINTRRRSTWTEFYREYAFSEKSTMTKLVSTLKGESESANGTSKSLARILTCGEDGRTREWFGESLKKRVAMCQDHWVKIMEWLEQRPHEQQSDWLSQAIEEATSEYNQTRKSKRDQHRTENGSHAHQSDDEDYSDQLQSKKRVKKRRTSDGHARPIRGSRRSRDSARKNVRRPSTMISSIDQYRDVSGSSTSTLDTSCSSISTSSYATASSPLASYGKAQETLEQKKADDLEGLYHEPKTSFINPKPVFSPIPASPLQYGDDEMGDDDGEFELDDFEEAKQGDSPWN</sequence>
<feature type="region of interest" description="Disordered" evidence="5">
    <location>
        <begin position="404"/>
        <end position="464"/>
    </location>
</feature>
<feature type="compositionally biased region" description="Acidic residues" evidence="5">
    <location>
        <begin position="437"/>
        <end position="454"/>
    </location>
</feature>
<keyword evidence="2" id="KW-0238">DNA-binding</keyword>
<reference evidence="7 8" key="1">
    <citation type="journal article" date="2018" name="Mol. Biol. Evol.">
        <title>Broad Genomic Sampling Reveals a Smut Pathogenic Ancestry of the Fungal Clade Ustilaginomycotina.</title>
        <authorList>
            <person name="Kijpornyongpan T."/>
            <person name="Mondo S.J."/>
            <person name="Barry K."/>
            <person name="Sandor L."/>
            <person name="Lee J."/>
            <person name="Lipzen A."/>
            <person name="Pangilinan J."/>
            <person name="LaButti K."/>
            <person name="Hainaut M."/>
            <person name="Henrissat B."/>
            <person name="Grigoriev I.V."/>
            <person name="Spatafora J.W."/>
            <person name="Aime M.C."/>
        </authorList>
    </citation>
    <scope>NUCLEOTIDE SEQUENCE [LARGE SCALE GENOMIC DNA]</scope>
    <source>
        <strain evidence="7 8">MCA 3882</strain>
    </source>
</reference>
<dbReference type="STRING" id="1280837.A0A316VEQ2"/>
<keyword evidence="3" id="KW-0371">Homeobox</keyword>
<dbReference type="GO" id="GO:0006355">
    <property type="term" value="P:regulation of DNA-templated transcription"/>
    <property type="evidence" value="ECO:0007669"/>
    <property type="project" value="InterPro"/>
</dbReference>
<dbReference type="RefSeq" id="XP_025355085.1">
    <property type="nucleotide sequence ID" value="XM_025502215.1"/>
</dbReference>
<evidence type="ECO:0000256" key="2">
    <source>
        <dbReference type="ARBA" id="ARBA00023125"/>
    </source>
</evidence>
<protein>
    <recommendedName>
        <fullName evidence="6">KN homeodomain domain-containing protein</fullName>
    </recommendedName>
</protein>
<keyword evidence="8" id="KW-1185">Reference proteome</keyword>
<feature type="compositionally biased region" description="Basic and acidic residues" evidence="5">
    <location>
        <begin position="404"/>
        <end position="416"/>
    </location>
</feature>
<evidence type="ECO:0000313" key="8">
    <source>
        <dbReference type="Proteomes" id="UP000245771"/>
    </source>
</evidence>
<evidence type="ECO:0000259" key="6">
    <source>
        <dbReference type="Pfam" id="PF05920"/>
    </source>
</evidence>
<proteinExistence type="inferred from homology"/>
<dbReference type="Gene3D" id="1.10.10.60">
    <property type="entry name" value="Homeodomain-like"/>
    <property type="match status" value="1"/>
</dbReference>
<dbReference type="Proteomes" id="UP000245771">
    <property type="component" value="Unassembled WGS sequence"/>
</dbReference>
<gene>
    <name evidence="7" type="ORF">FA14DRAFT_33942</name>
</gene>
<evidence type="ECO:0000256" key="5">
    <source>
        <dbReference type="SAM" id="MobiDB-lite"/>
    </source>
</evidence>
<dbReference type="InterPro" id="IPR008422">
    <property type="entry name" value="KN_HD"/>
</dbReference>
<dbReference type="OrthoDB" id="250329at2759"/>
<dbReference type="InterPro" id="IPR009057">
    <property type="entry name" value="Homeodomain-like_sf"/>
</dbReference>
<dbReference type="Pfam" id="PF05920">
    <property type="entry name" value="Homeobox_KN"/>
    <property type="match status" value="1"/>
</dbReference>